<reference evidence="2 3" key="1">
    <citation type="journal article" date="2010" name="Proc. Natl. Acad. Sci. U.S.A.">
        <title>Insights into evolution of multicellular fungi from the assembled chromosomes of the mushroom Coprinopsis cinerea (Coprinus cinereus).</title>
        <authorList>
            <person name="Stajich J.E."/>
            <person name="Wilke S.K."/>
            <person name="Ahren D."/>
            <person name="Au C.H."/>
            <person name="Birren B.W."/>
            <person name="Borodovsky M."/>
            <person name="Burns C."/>
            <person name="Canback B."/>
            <person name="Casselton L.A."/>
            <person name="Cheng C.K."/>
            <person name="Deng J."/>
            <person name="Dietrich F.S."/>
            <person name="Fargo D.C."/>
            <person name="Farman M.L."/>
            <person name="Gathman A.C."/>
            <person name="Goldberg J."/>
            <person name="Guigo R."/>
            <person name="Hoegger P.J."/>
            <person name="Hooker J.B."/>
            <person name="Huggins A."/>
            <person name="James T.Y."/>
            <person name="Kamada T."/>
            <person name="Kilaru S."/>
            <person name="Kodira C."/>
            <person name="Kues U."/>
            <person name="Kupfer D."/>
            <person name="Kwan H.S."/>
            <person name="Lomsadze A."/>
            <person name="Li W."/>
            <person name="Lilly W.W."/>
            <person name="Ma L.J."/>
            <person name="Mackey A.J."/>
            <person name="Manning G."/>
            <person name="Martin F."/>
            <person name="Muraguchi H."/>
            <person name="Natvig D.O."/>
            <person name="Palmerini H."/>
            <person name="Ramesh M.A."/>
            <person name="Rehmeyer C.J."/>
            <person name="Roe B.A."/>
            <person name="Shenoy N."/>
            <person name="Stanke M."/>
            <person name="Ter-Hovhannisyan V."/>
            <person name="Tunlid A."/>
            <person name="Velagapudi R."/>
            <person name="Vision T.J."/>
            <person name="Zeng Q."/>
            <person name="Zolan M.E."/>
            <person name="Pukkila P.J."/>
        </authorList>
    </citation>
    <scope>NUCLEOTIDE SEQUENCE [LARGE SCALE GENOMIC DNA]</scope>
    <source>
        <strain evidence="3">Okayama-7 / 130 / ATCC MYA-4618 / FGSC 9003</strain>
    </source>
</reference>
<evidence type="ECO:0000256" key="1">
    <source>
        <dbReference type="SAM" id="MobiDB-lite"/>
    </source>
</evidence>
<organism evidence="2 3">
    <name type="scientific">Coprinopsis cinerea (strain Okayama-7 / 130 / ATCC MYA-4618 / FGSC 9003)</name>
    <name type="common">Inky cap fungus</name>
    <name type="synonym">Hormographiella aspergillata</name>
    <dbReference type="NCBI Taxonomy" id="240176"/>
    <lineage>
        <taxon>Eukaryota</taxon>
        <taxon>Fungi</taxon>
        <taxon>Dikarya</taxon>
        <taxon>Basidiomycota</taxon>
        <taxon>Agaricomycotina</taxon>
        <taxon>Agaricomycetes</taxon>
        <taxon>Agaricomycetidae</taxon>
        <taxon>Agaricales</taxon>
        <taxon>Agaricineae</taxon>
        <taxon>Psathyrellaceae</taxon>
        <taxon>Coprinopsis</taxon>
    </lineage>
</organism>
<feature type="region of interest" description="Disordered" evidence="1">
    <location>
        <begin position="26"/>
        <end position="64"/>
    </location>
</feature>
<dbReference type="InParanoid" id="D6RN05"/>
<dbReference type="VEuPathDB" id="FungiDB:CC1G_14716"/>
<sequence>MSAVFPGWLAFSLFPSQRRDVAVAPTPVVPGSSNGPRVVELDKGVDSGETQSSVRNPDTSMDHEERSWVTNGAAQILLGSLILYQIASIPPIVQGTNRYLFVNATRHVGLQEVEFIVEQTRRTKPSRHRITRKSIAADCSPPAS</sequence>
<dbReference type="KEGG" id="cci:CC1G_14716"/>
<evidence type="ECO:0000313" key="2">
    <source>
        <dbReference type="EMBL" id="EFI27793.1"/>
    </source>
</evidence>
<feature type="compositionally biased region" description="Polar residues" evidence="1">
    <location>
        <begin position="48"/>
        <end position="59"/>
    </location>
</feature>
<dbReference type="EMBL" id="AACS02000005">
    <property type="protein sequence ID" value="EFI27793.1"/>
    <property type="molecule type" value="Genomic_DNA"/>
</dbReference>
<dbReference type="HOGENOM" id="CLU_1796368_0_0_1"/>
<dbReference type="GeneID" id="9378514"/>
<gene>
    <name evidence="2" type="ORF">CC1G_14716</name>
</gene>
<name>D6RN05_COPC7</name>
<keyword evidence="3" id="KW-1185">Reference proteome</keyword>
<dbReference type="Proteomes" id="UP000001861">
    <property type="component" value="Unassembled WGS sequence"/>
</dbReference>
<evidence type="ECO:0000313" key="3">
    <source>
        <dbReference type="Proteomes" id="UP000001861"/>
    </source>
</evidence>
<comment type="caution">
    <text evidence="2">The sequence shown here is derived from an EMBL/GenBank/DDBJ whole genome shotgun (WGS) entry which is preliminary data.</text>
</comment>
<protein>
    <submittedName>
        <fullName evidence="2">Uncharacterized protein</fullName>
    </submittedName>
</protein>
<dbReference type="RefSeq" id="XP_002911287.1">
    <property type="nucleotide sequence ID" value="XM_002911241.1"/>
</dbReference>
<proteinExistence type="predicted"/>
<dbReference type="AlphaFoldDB" id="D6RN05"/>
<accession>D6RN05</accession>